<dbReference type="CDD" id="cd18547">
    <property type="entry name" value="ABC_6TM_Tm288_like"/>
    <property type="match status" value="1"/>
</dbReference>
<evidence type="ECO:0000256" key="2">
    <source>
        <dbReference type="ARBA" id="ARBA00012191"/>
    </source>
</evidence>
<evidence type="ECO:0000313" key="16">
    <source>
        <dbReference type="Proteomes" id="UP000310506"/>
    </source>
</evidence>
<feature type="transmembrane region" description="Helical" evidence="12">
    <location>
        <begin position="252"/>
        <end position="270"/>
    </location>
</feature>
<dbReference type="InterPro" id="IPR027417">
    <property type="entry name" value="P-loop_NTPase"/>
</dbReference>
<dbReference type="InterPro" id="IPR036640">
    <property type="entry name" value="ABC1_TM_sf"/>
</dbReference>
<feature type="domain" description="ABC transmembrane type-1" evidence="14">
    <location>
        <begin position="21"/>
        <end position="307"/>
    </location>
</feature>
<dbReference type="GO" id="GO:0015421">
    <property type="term" value="F:ABC-type oligopeptide transporter activity"/>
    <property type="evidence" value="ECO:0007669"/>
    <property type="project" value="TreeGrafter"/>
</dbReference>
<dbReference type="GO" id="GO:0008559">
    <property type="term" value="F:ABC-type xenobiotic transporter activity"/>
    <property type="evidence" value="ECO:0007669"/>
    <property type="project" value="UniProtKB-EC"/>
</dbReference>
<dbReference type="GO" id="GO:0016887">
    <property type="term" value="F:ATP hydrolysis activity"/>
    <property type="evidence" value="ECO:0007669"/>
    <property type="project" value="InterPro"/>
</dbReference>
<name>A0A4S3B3W9_9ENTE</name>
<dbReference type="AlphaFoldDB" id="A0A4S3B3W9"/>
<comment type="function">
    <text evidence="9">Efflux transporter for a variety of amphiphilic cationic compounds, including antibiotics.</text>
</comment>
<dbReference type="EMBL" id="SDGV01000007">
    <property type="protein sequence ID" value="THB61771.1"/>
    <property type="molecule type" value="Genomic_DNA"/>
</dbReference>
<evidence type="ECO:0000259" key="13">
    <source>
        <dbReference type="PROSITE" id="PS50893"/>
    </source>
</evidence>
<evidence type="ECO:0000256" key="12">
    <source>
        <dbReference type="SAM" id="Phobius"/>
    </source>
</evidence>
<evidence type="ECO:0000256" key="6">
    <source>
        <dbReference type="ARBA" id="ARBA00022989"/>
    </source>
</evidence>
<comment type="catalytic activity">
    <reaction evidence="8">
        <text>ATP + H2O + xenobioticSide 1 = ADP + phosphate + xenobioticSide 2.</text>
        <dbReference type="EC" id="7.6.2.2"/>
    </reaction>
</comment>
<comment type="caution">
    <text evidence="15">The sequence shown here is derived from an EMBL/GenBank/DDBJ whole genome shotgun (WGS) entry which is preliminary data.</text>
</comment>
<evidence type="ECO:0000256" key="4">
    <source>
        <dbReference type="ARBA" id="ARBA00022741"/>
    </source>
</evidence>
<dbReference type="Proteomes" id="UP000310506">
    <property type="component" value="Unassembled WGS sequence"/>
</dbReference>
<dbReference type="GO" id="GO:0005886">
    <property type="term" value="C:plasma membrane"/>
    <property type="evidence" value="ECO:0007669"/>
    <property type="project" value="UniProtKB-SubCell"/>
</dbReference>
<dbReference type="SMART" id="SM00382">
    <property type="entry name" value="AAA"/>
    <property type="match status" value="1"/>
</dbReference>
<accession>A0A4S3B3W9</accession>
<dbReference type="InterPro" id="IPR017871">
    <property type="entry name" value="ABC_transporter-like_CS"/>
</dbReference>
<keyword evidence="6 12" id="KW-1133">Transmembrane helix</keyword>
<organism evidence="15 16">
    <name type="scientific">Vagococcus silagei</name>
    <dbReference type="NCBI Taxonomy" id="2508885"/>
    <lineage>
        <taxon>Bacteria</taxon>
        <taxon>Bacillati</taxon>
        <taxon>Bacillota</taxon>
        <taxon>Bacilli</taxon>
        <taxon>Lactobacillales</taxon>
        <taxon>Enterococcaceae</taxon>
        <taxon>Vagococcus</taxon>
    </lineage>
</organism>
<dbReference type="PROSITE" id="PS50893">
    <property type="entry name" value="ABC_TRANSPORTER_2"/>
    <property type="match status" value="1"/>
</dbReference>
<dbReference type="GO" id="GO:0005524">
    <property type="term" value="F:ATP binding"/>
    <property type="evidence" value="ECO:0007669"/>
    <property type="project" value="UniProtKB-KW"/>
</dbReference>
<evidence type="ECO:0000256" key="3">
    <source>
        <dbReference type="ARBA" id="ARBA00022692"/>
    </source>
</evidence>
<keyword evidence="5 15" id="KW-0067">ATP-binding</keyword>
<dbReference type="EC" id="7.6.2.2" evidence="2"/>
<evidence type="ECO:0000259" key="14">
    <source>
        <dbReference type="PROSITE" id="PS50929"/>
    </source>
</evidence>
<dbReference type="PANTHER" id="PTHR43394">
    <property type="entry name" value="ATP-DEPENDENT PERMEASE MDL1, MITOCHONDRIAL"/>
    <property type="match status" value="1"/>
</dbReference>
<feature type="transmembrane region" description="Helical" evidence="12">
    <location>
        <begin position="162"/>
        <end position="181"/>
    </location>
</feature>
<dbReference type="Gene3D" id="1.20.1560.10">
    <property type="entry name" value="ABC transporter type 1, transmembrane domain"/>
    <property type="match status" value="1"/>
</dbReference>
<dbReference type="RefSeq" id="WP_136136219.1">
    <property type="nucleotide sequence ID" value="NZ_SDGV01000007.1"/>
</dbReference>
<dbReference type="InterPro" id="IPR003439">
    <property type="entry name" value="ABC_transporter-like_ATP-bd"/>
</dbReference>
<dbReference type="PROSITE" id="PS00211">
    <property type="entry name" value="ABC_TRANSPORTER_1"/>
    <property type="match status" value="1"/>
</dbReference>
<dbReference type="InterPro" id="IPR003593">
    <property type="entry name" value="AAA+_ATPase"/>
</dbReference>
<evidence type="ECO:0000256" key="5">
    <source>
        <dbReference type="ARBA" id="ARBA00022840"/>
    </source>
</evidence>
<feature type="transmembrane region" description="Helical" evidence="12">
    <location>
        <begin position="62"/>
        <end position="80"/>
    </location>
</feature>
<sequence length="580" mass="65221">MKNNNKTLFKRFLKPYTGKVIAASSFGAFSGILTAVITLFIGKTVDTMVQKNQVDFPKMFQLLLFLSLIVTIHALTQWGIQKLGNTIAYRFTRDIREEAFQHLNKLSANFYDTNRHGDIISRFTNDLELVSVAFTTVFNQLFSGLAMIIVSLISMLLLNFKLTLIILVSTLLMAWTNYIVANKSQSSFRQQQRQLGKMNGFLAETIQNQKLVTLLQQEEATIETFETLNAELHETGKKAQFLSSLTNPLSRFVDHIGYLAIGLVGGLIMIHQPEAMTVGMISSFILYAAQFSKPIIELSSAFTQILAGVAGLNRIQFILEQTPEEVQDEQTTLPAPKNGFIQFEDVSFAYEENHPILKNLNFDIQPGETVAIVGPTGAGKSTIVNLIMRYYDVTNGTILVDEEPLARYQLNDFRKNFGLVLQEPWLFQATLWDNLTFGADHATEELVRTACEEVGMMDFIDRLPDGFNTQVDEHTLALSSGQKQLFTIARVIINQPRFLIFDEATSSIDTVTDAIVQKSLQRLMQKRTSIVIAHRLGTILNADKIIVLKDGEVAQIGTHAMLMDQTDGLYYNMFQSQFQS</sequence>
<dbReference type="OrthoDB" id="9770415at2"/>
<evidence type="ECO:0000256" key="8">
    <source>
        <dbReference type="ARBA" id="ARBA00034018"/>
    </source>
</evidence>
<dbReference type="FunFam" id="3.40.50.300:FF:000218">
    <property type="entry name" value="Multidrug ABC transporter ATP-binding protein"/>
    <property type="match status" value="1"/>
</dbReference>
<gene>
    <name evidence="15" type="ORF">ESZ54_03085</name>
</gene>
<dbReference type="Gene3D" id="3.40.50.300">
    <property type="entry name" value="P-loop containing nucleotide triphosphate hydrolases"/>
    <property type="match status" value="1"/>
</dbReference>
<proteinExistence type="inferred from homology"/>
<feature type="transmembrane region" description="Helical" evidence="12">
    <location>
        <begin position="129"/>
        <end position="156"/>
    </location>
</feature>
<dbReference type="Pfam" id="PF00005">
    <property type="entry name" value="ABC_tran"/>
    <property type="match status" value="1"/>
</dbReference>
<keyword evidence="3 12" id="KW-0812">Transmembrane</keyword>
<keyword evidence="16" id="KW-1185">Reference proteome</keyword>
<feature type="transmembrane region" description="Helical" evidence="12">
    <location>
        <begin position="20"/>
        <end position="42"/>
    </location>
</feature>
<dbReference type="SUPFAM" id="SSF90123">
    <property type="entry name" value="ABC transporter transmembrane region"/>
    <property type="match status" value="1"/>
</dbReference>
<dbReference type="PANTHER" id="PTHR43394:SF1">
    <property type="entry name" value="ATP-BINDING CASSETTE SUB-FAMILY B MEMBER 10, MITOCHONDRIAL"/>
    <property type="match status" value="1"/>
</dbReference>
<dbReference type="InterPro" id="IPR039421">
    <property type="entry name" value="Type_1_exporter"/>
</dbReference>
<evidence type="ECO:0000256" key="9">
    <source>
        <dbReference type="ARBA" id="ARBA00059943"/>
    </source>
</evidence>
<dbReference type="PROSITE" id="PS50929">
    <property type="entry name" value="ABC_TM1F"/>
    <property type="match status" value="1"/>
</dbReference>
<evidence type="ECO:0000256" key="7">
    <source>
        <dbReference type="ARBA" id="ARBA00023136"/>
    </source>
</evidence>
<comment type="subcellular location">
    <subcellularLocation>
        <location evidence="1">Cell membrane</location>
        <topology evidence="1">Multi-pass membrane protein</topology>
    </subcellularLocation>
</comment>
<protein>
    <recommendedName>
        <fullName evidence="11">Multidrug resistance ABC transporter ATP-binding and permease protein</fullName>
        <ecNumber evidence="2">7.6.2.2</ecNumber>
    </recommendedName>
</protein>
<comment type="similarity">
    <text evidence="10">Belongs to the ABC transporter superfamily. Multidrug exporter LmrA (TC 3.A.1.117.1) family.</text>
</comment>
<dbReference type="Pfam" id="PF00664">
    <property type="entry name" value="ABC_membrane"/>
    <property type="match status" value="1"/>
</dbReference>
<keyword evidence="4" id="KW-0547">Nucleotide-binding</keyword>
<feature type="domain" description="ABC transporter" evidence="13">
    <location>
        <begin position="341"/>
        <end position="575"/>
    </location>
</feature>
<dbReference type="InterPro" id="IPR011527">
    <property type="entry name" value="ABC1_TM_dom"/>
</dbReference>
<reference evidence="15 16" key="1">
    <citation type="submission" date="2019-01" db="EMBL/GenBank/DDBJ databases">
        <title>Vagococcus silagei sp. nov. isolated from brewer's grain.</title>
        <authorList>
            <person name="Guu J.-R."/>
        </authorList>
    </citation>
    <scope>NUCLEOTIDE SEQUENCE [LARGE SCALE GENOMIC DNA]</scope>
    <source>
        <strain evidence="15 16">2B-2</strain>
    </source>
</reference>
<evidence type="ECO:0000256" key="1">
    <source>
        <dbReference type="ARBA" id="ARBA00004651"/>
    </source>
</evidence>
<dbReference type="SUPFAM" id="SSF52540">
    <property type="entry name" value="P-loop containing nucleoside triphosphate hydrolases"/>
    <property type="match status" value="1"/>
</dbReference>
<keyword evidence="7 12" id="KW-0472">Membrane</keyword>
<evidence type="ECO:0000256" key="11">
    <source>
        <dbReference type="ARBA" id="ARBA00072598"/>
    </source>
</evidence>
<evidence type="ECO:0000256" key="10">
    <source>
        <dbReference type="ARBA" id="ARBA00061674"/>
    </source>
</evidence>
<evidence type="ECO:0000313" key="15">
    <source>
        <dbReference type="EMBL" id="THB61771.1"/>
    </source>
</evidence>